<evidence type="ECO:0000256" key="9">
    <source>
        <dbReference type="SAM" id="Phobius"/>
    </source>
</evidence>
<sequence length="476" mass="53353">MKSILQQHIYGAYKFLRNVSDDESDQEEEETKESNHAISMLEEDKNKTTNLQTFWNIFNANQGVAILAMPYVVKSGGYATLFSIVALAFISNFTNKILVQCLYEYSPEQVAFRVRNSYVEIGEAFSPKIGRHLVNAAQIFEQISYCTLLLILCGSILASTFPFVPFYQSHWTALGAVLLLPNIFLKSLSEVSWVSFLTVMIGEIIYLTVTMYGVLHHERWNFASLPDFKLKTFGAAVGIIVVSYSSQPYMPAIEGSMKEPQKFNNVMSITYMAVTFVKVAFGLIGYLTFTEDTDQVITNNLPDGGLHMCVNLLVLLLAATSYTIPVYTVFDILENIDFPCCKVDNPSEAKDKISYAQALAARLCIVSFTLFIGVLVPHFGLYMALVGSFTGMCLAFILPAIFHMKICYERLQWYDFVIDTSVALFGLVGAIIGCHFSVLALIAEYQKTRTLRTALLENIFLGVSLRDRFLSNQNIS</sequence>
<feature type="domain" description="Amino acid transporter transmembrane" evidence="10">
    <location>
        <begin position="47"/>
        <end position="436"/>
    </location>
</feature>
<feature type="transmembrane region" description="Helical" evidence="9">
    <location>
        <begin position="310"/>
        <end position="333"/>
    </location>
</feature>
<feature type="transmembrane region" description="Helical" evidence="9">
    <location>
        <begin position="71"/>
        <end position="90"/>
    </location>
</feature>
<protein>
    <recommendedName>
        <fullName evidence="10">Amino acid transporter transmembrane domain-containing protein</fullName>
    </recommendedName>
</protein>
<comment type="caution">
    <text evidence="11">The sequence shown here is derived from an EMBL/GenBank/DDBJ whole genome shotgun (WGS) entry which is preliminary data.</text>
</comment>
<evidence type="ECO:0000256" key="7">
    <source>
        <dbReference type="ARBA" id="ARBA00023136"/>
    </source>
</evidence>
<feature type="transmembrane region" description="Helical" evidence="9">
    <location>
        <begin position="353"/>
        <end position="374"/>
    </location>
</feature>
<evidence type="ECO:0000313" key="12">
    <source>
        <dbReference type="Proteomes" id="UP001163046"/>
    </source>
</evidence>
<keyword evidence="3" id="KW-0813">Transport</keyword>
<keyword evidence="7 9" id="KW-0472">Membrane</keyword>
<dbReference type="PANTHER" id="PTHR22950:SF689">
    <property type="entry name" value="VESICULAR INHIBITORY AMINO ACID TRANSPORTER"/>
    <property type="match status" value="1"/>
</dbReference>
<evidence type="ECO:0000256" key="6">
    <source>
        <dbReference type="ARBA" id="ARBA00022989"/>
    </source>
</evidence>
<feature type="transmembrane region" description="Helical" evidence="9">
    <location>
        <begin position="194"/>
        <end position="216"/>
    </location>
</feature>
<dbReference type="PANTHER" id="PTHR22950">
    <property type="entry name" value="AMINO ACID TRANSPORTER"/>
    <property type="match status" value="1"/>
</dbReference>
<proteinExistence type="inferred from homology"/>
<feature type="transmembrane region" description="Helical" evidence="9">
    <location>
        <begin position="266"/>
        <end position="289"/>
    </location>
</feature>
<keyword evidence="8" id="KW-0968">Cytoplasmic vesicle</keyword>
<feature type="transmembrane region" description="Helical" evidence="9">
    <location>
        <begin position="381"/>
        <end position="402"/>
    </location>
</feature>
<evidence type="ECO:0000259" key="10">
    <source>
        <dbReference type="Pfam" id="PF01490"/>
    </source>
</evidence>
<keyword evidence="12" id="KW-1185">Reference proteome</keyword>
<dbReference type="GO" id="GO:0015179">
    <property type="term" value="F:L-amino acid transmembrane transporter activity"/>
    <property type="evidence" value="ECO:0007669"/>
    <property type="project" value="TreeGrafter"/>
</dbReference>
<organism evidence="11 12">
    <name type="scientific">Desmophyllum pertusum</name>
    <dbReference type="NCBI Taxonomy" id="174260"/>
    <lineage>
        <taxon>Eukaryota</taxon>
        <taxon>Metazoa</taxon>
        <taxon>Cnidaria</taxon>
        <taxon>Anthozoa</taxon>
        <taxon>Hexacorallia</taxon>
        <taxon>Scleractinia</taxon>
        <taxon>Caryophylliina</taxon>
        <taxon>Caryophylliidae</taxon>
        <taxon>Desmophyllum</taxon>
    </lineage>
</organism>
<dbReference type="Proteomes" id="UP001163046">
    <property type="component" value="Unassembled WGS sequence"/>
</dbReference>
<evidence type="ECO:0000256" key="1">
    <source>
        <dbReference type="ARBA" id="ARBA00004439"/>
    </source>
</evidence>
<comment type="subcellular location">
    <subcellularLocation>
        <location evidence="1">Cytoplasmic vesicle membrane</location>
        <topology evidence="1">Multi-pass membrane protein</topology>
    </subcellularLocation>
</comment>
<dbReference type="Pfam" id="PF01490">
    <property type="entry name" value="Aa_trans"/>
    <property type="match status" value="1"/>
</dbReference>
<reference evidence="11" key="1">
    <citation type="submission" date="2023-01" db="EMBL/GenBank/DDBJ databases">
        <title>Genome assembly of the deep-sea coral Lophelia pertusa.</title>
        <authorList>
            <person name="Herrera S."/>
            <person name="Cordes E."/>
        </authorList>
    </citation>
    <scope>NUCLEOTIDE SEQUENCE</scope>
    <source>
        <strain evidence="11">USNM1676648</strain>
        <tissue evidence="11">Polyp</tissue>
    </source>
</reference>
<accession>A0A9W9ZLR6</accession>
<dbReference type="EMBL" id="MU825927">
    <property type="protein sequence ID" value="KAJ7382329.1"/>
    <property type="molecule type" value="Genomic_DNA"/>
</dbReference>
<keyword evidence="5" id="KW-0532">Neurotransmitter transport</keyword>
<dbReference type="GO" id="GO:0030659">
    <property type="term" value="C:cytoplasmic vesicle membrane"/>
    <property type="evidence" value="ECO:0007669"/>
    <property type="project" value="UniProtKB-SubCell"/>
</dbReference>
<dbReference type="AlphaFoldDB" id="A0A9W9ZLR6"/>
<feature type="transmembrane region" description="Helical" evidence="9">
    <location>
        <begin position="142"/>
        <end position="164"/>
    </location>
</feature>
<evidence type="ECO:0000256" key="8">
    <source>
        <dbReference type="ARBA" id="ARBA00023329"/>
    </source>
</evidence>
<keyword evidence="6 9" id="KW-1133">Transmembrane helix</keyword>
<evidence type="ECO:0000256" key="3">
    <source>
        <dbReference type="ARBA" id="ARBA00022448"/>
    </source>
</evidence>
<evidence type="ECO:0000256" key="2">
    <source>
        <dbReference type="ARBA" id="ARBA00008066"/>
    </source>
</evidence>
<name>A0A9W9ZLR6_9CNID</name>
<evidence type="ECO:0000256" key="5">
    <source>
        <dbReference type="ARBA" id="ARBA00022775"/>
    </source>
</evidence>
<feature type="transmembrane region" description="Helical" evidence="9">
    <location>
        <begin position="228"/>
        <end position="246"/>
    </location>
</feature>
<dbReference type="OrthoDB" id="6021076at2759"/>
<dbReference type="InterPro" id="IPR013057">
    <property type="entry name" value="AA_transpt_TM"/>
</dbReference>
<keyword evidence="4 9" id="KW-0812">Transmembrane</keyword>
<evidence type="ECO:0000256" key="4">
    <source>
        <dbReference type="ARBA" id="ARBA00022692"/>
    </source>
</evidence>
<comment type="similarity">
    <text evidence="2">Belongs to the amino acid/polyamine transporter 2 family.</text>
</comment>
<dbReference type="GO" id="GO:0005774">
    <property type="term" value="C:vacuolar membrane"/>
    <property type="evidence" value="ECO:0007669"/>
    <property type="project" value="TreeGrafter"/>
</dbReference>
<feature type="transmembrane region" description="Helical" evidence="9">
    <location>
        <begin position="422"/>
        <end position="443"/>
    </location>
</feature>
<dbReference type="GO" id="GO:0006836">
    <property type="term" value="P:neurotransmitter transport"/>
    <property type="evidence" value="ECO:0007669"/>
    <property type="project" value="UniProtKB-KW"/>
</dbReference>
<gene>
    <name evidence="11" type="ORF">OS493_035606</name>
</gene>
<evidence type="ECO:0000313" key="11">
    <source>
        <dbReference type="EMBL" id="KAJ7382329.1"/>
    </source>
</evidence>